<organism evidence="1 2">
    <name type="scientific">Trichothecium roseum</name>
    <dbReference type="NCBI Taxonomy" id="47278"/>
    <lineage>
        <taxon>Eukaryota</taxon>
        <taxon>Fungi</taxon>
        <taxon>Dikarya</taxon>
        <taxon>Ascomycota</taxon>
        <taxon>Pezizomycotina</taxon>
        <taxon>Sordariomycetes</taxon>
        <taxon>Hypocreomycetidae</taxon>
        <taxon>Hypocreales</taxon>
        <taxon>Hypocreales incertae sedis</taxon>
        <taxon>Trichothecium</taxon>
    </lineage>
</organism>
<evidence type="ECO:0000313" key="2">
    <source>
        <dbReference type="Proteomes" id="UP001163324"/>
    </source>
</evidence>
<accession>A0ACC0UQY5</accession>
<gene>
    <name evidence="1" type="ORF">N3K66_008703</name>
</gene>
<reference evidence="1" key="1">
    <citation type="submission" date="2022-10" db="EMBL/GenBank/DDBJ databases">
        <title>Complete Genome of Trichothecium roseum strain YXFP-22015, a Plant Pathogen Isolated from Citrus.</title>
        <authorList>
            <person name="Wang Y."/>
            <person name="Zhu L."/>
        </authorList>
    </citation>
    <scope>NUCLEOTIDE SEQUENCE</scope>
    <source>
        <strain evidence="1">YXFP-22015</strain>
    </source>
</reference>
<comment type="caution">
    <text evidence="1">The sequence shown here is derived from an EMBL/GenBank/DDBJ whole genome shotgun (WGS) entry which is preliminary data.</text>
</comment>
<dbReference type="EMBL" id="CM047948">
    <property type="protein sequence ID" value="KAI9896531.1"/>
    <property type="molecule type" value="Genomic_DNA"/>
</dbReference>
<name>A0ACC0UQY5_9HYPO</name>
<sequence>MQDPEDSQSGRAPPWIPKGLKKTPSNASTSGLSIKSHDSVRATGTIPFGSLKLHHVESESSPLRLSEIEQDEGPPPLESLPETEIDNGDANGSTSHRMSKRLSWKGGLSHGMGGGDVVLMLDLPEIFIVGVDAFSFTAKHFAGMKHLPPGPHLIWVAHPSGISTRCGVWIESSGDDQVHVLQWDKFNEMLSEASRSEARIQANEIGVIHAGLPPYSDPSAVNGAKGHLLPSTAEKNLHIWRQLTSHISKPVLDRITGQKEGDWFVHTADRVKGSSMMAAEIELDKRISNPFLQARELTFSFSQLERTYSVAHTGSERTNEATDATHYILSALDNTELDVDEGTIIGEFQFAYLASAHLGNDACIQQWWHMLLKIFLRAYALPDRKPELAAALLRTLAAQINYGCDWLETPLLDDGDACSRSLRLALTTYKKRLEEVFVSTEKPATPQQLDAVTAFSKVEAAVSPAPLGWDLRGDNVVKKGLTMTEDGDWLELEMSELQDEDETGEYAPEIVDIDEEGRQKDLVSWRD</sequence>
<proteinExistence type="predicted"/>
<dbReference type="Proteomes" id="UP001163324">
    <property type="component" value="Chromosome 9"/>
</dbReference>
<keyword evidence="2" id="KW-1185">Reference proteome</keyword>
<protein>
    <submittedName>
        <fullName evidence="1">Uncharacterized protein</fullName>
    </submittedName>
</protein>
<evidence type="ECO:0000313" key="1">
    <source>
        <dbReference type="EMBL" id="KAI9896531.1"/>
    </source>
</evidence>